<reference evidence="7 8" key="1">
    <citation type="submission" date="2017-03" db="EMBL/GenBank/DDBJ databases">
        <authorList>
            <person name="Afonso C.L."/>
            <person name="Miller P.J."/>
            <person name="Scott M.A."/>
            <person name="Spackman E."/>
            <person name="Goraichik I."/>
            <person name="Dimitrov K.M."/>
            <person name="Suarez D.L."/>
            <person name="Swayne D.E."/>
        </authorList>
    </citation>
    <scope>NUCLEOTIDE SEQUENCE [LARGE SCALE GENOMIC DNA]</scope>
    <source>
        <strain evidence="7 8">CECT 8620</strain>
    </source>
</reference>
<evidence type="ECO:0000256" key="4">
    <source>
        <dbReference type="ARBA" id="ARBA00023163"/>
    </source>
</evidence>
<dbReference type="EMBL" id="FWFS01000007">
    <property type="protein sequence ID" value="SLN48160.1"/>
    <property type="molecule type" value="Genomic_DNA"/>
</dbReference>
<evidence type="ECO:0000256" key="2">
    <source>
        <dbReference type="ARBA" id="ARBA00023015"/>
    </source>
</evidence>
<dbReference type="InterPro" id="IPR036388">
    <property type="entry name" value="WH-like_DNA-bd_sf"/>
</dbReference>
<evidence type="ECO:0000256" key="5">
    <source>
        <dbReference type="SAM" id="MobiDB-lite"/>
    </source>
</evidence>
<evidence type="ECO:0000313" key="7">
    <source>
        <dbReference type="EMBL" id="SLN48160.1"/>
    </source>
</evidence>
<dbReference type="Gene3D" id="3.40.190.10">
    <property type="entry name" value="Periplasmic binding protein-like II"/>
    <property type="match status" value="2"/>
</dbReference>
<dbReference type="SUPFAM" id="SSF46785">
    <property type="entry name" value="Winged helix' DNA-binding domain"/>
    <property type="match status" value="1"/>
</dbReference>
<dbReference type="GO" id="GO:0043565">
    <property type="term" value="F:sequence-specific DNA binding"/>
    <property type="evidence" value="ECO:0007669"/>
    <property type="project" value="TreeGrafter"/>
</dbReference>
<dbReference type="InterPro" id="IPR036390">
    <property type="entry name" value="WH_DNA-bd_sf"/>
</dbReference>
<evidence type="ECO:0000313" key="8">
    <source>
        <dbReference type="Proteomes" id="UP000193862"/>
    </source>
</evidence>
<protein>
    <submittedName>
        <fullName evidence="7">HTH-type transcriptional activator CmpR</fullName>
    </submittedName>
</protein>
<dbReference type="GO" id="GO:0003700">
    <property type="term" value="F:DNA-binding transcription factor activity"/>
    <property type="evidence" value="ECO:0007669"/>
    <property type="project" value="InterPro"/>
</dbReference>
<name>A0A1Y5STI9_9RHOB</name>
<dbReference type="InterPro" id="IPR005119">
    <property type="entry name" value="LysR_subst-bd"/>
</dbReference>
<dbReference type="RefSeq" id="WP_085836708.1">
    <property type="nucleotide sequence ID" value="NZ_FWFS01000007.1"/>
</dbReference>
<evidence type="ECO:0000256" key="3">
    <source>
        <dbReference type="ARBA" id="ARBA00023125"/>
    </source>
</evidence>
<dbReference type="PRINTS" id="PR00039">
    <property type="entry name" value="HTHLYSR"/>
</dbReference>
<dbReference type="Proteomes" id="UP000193862">
    <property type="component" value="Unassembled WGS sequence"/>
</dbReference>
<comment type="similarity">
    <text evidence="1">Belongs to the LysR transcriptional regulatory family.</text>
</comment>
<keyword evidence="3" id="KW-0238">DNA-binding</keyword>
<dbReference type="PANTHER" id="PTHR30427">
    <property type="entry name" value="TRANSCRIPTIONAL ACTIVATOR PROTEIN LYSR"/>
    <property type="match status" value="1"/>
</dbReference>
<dbReference type="PANTHER" id="PTHR30427:SF1">
    <property type="entry name" value="TRANSCRIPTIONAL ACTIVATOR PROTEIN LYSR"/>
    <property type="match status" value="1"/>
</dbReference>
<organism evidence="7 8">
    <name type="scientific">Aquimixticola soesokkakensis</name>
    <dbReference type="NCBI Taxonomy" id="1519096"/>
    <lineage>
        <taxon>Bacteria</taxon>
        <taxon>Pseudomonadati</taxon>
        <taxon>Pseudomonadota</taxon>
        <taxon>Alphaproteobacteria</taxon>
        <taxon>Rhodobacterales</taxon>
        <taxon>Paracoccaceae</taxon>
        <taxon>Aquimixticola</taxon>
    </lineage>
</organism>
<evidence type="ECO:0000256" key="1">
    <source>
        <dbReference type="ARBA" id="ARBA00009437"/>
    </source>
</evidence>
<feature type="compositionally biased region" description="Polar residues" evidence="5">
    <location>
        <begin position="308"/>
        <end position="321"/>
    </location>
</feature>
<dbReference type="GO" id="GO:0010628">
    <property type="term" value="P:positive regulation of gene expression"/>
    <property type="evidence" value="ECO:0007669"/>
    <property type="project" value="TreeGrafter"/>
</dbReference>
<keyword evidence="4" id="KW-0804">Transcription</keyword>
<evidence type="ECO:0000259" key="6">
    <source>
        <dbReference type="PROSITE" id="PS50931"/>
    </source>
</evidence>
<proteinExistence type="inferred from homology"/>
<dbReference type="SUPFAM" id="SSF53850">
    <property type="entry name" value="Periplasmic binding protein-like II"/>
    <property type="match status" value="1"/>
</dbReference>
<dbReference type="InterPro" id="IPR000847">
    <property type="entry name" value="LysR_HTH_N"/>
</dbReference>
<accession>A0A1Y5STI9</accession>
<sequence>MKELTLRQIEVLRAVMLAGTIKGAADLLNVSSPGISRLIRHLEDSLGLRLFERKAGLFVPAEEARAIFEMVHQVYRQVENLNESVAALRKGEDVGVAFACAPSIAQFIAARSIRGIRTRFPDLAIDLNILKIEEMVDYLLLEKGEFVVMSSLTNNAALESAELAVGRVVAIMPDDHPLAAQPVVSVQDLVNYPIVGVDPKDPYGRILAAPFTNAGLDVPYSMRGRFAQSVVSLVRHGLGVALIDEFSVAEVYMPGVARRALVEGGEITAYVVTKKGRQMSSFAEFAIEQFRRELTKATERTAWDDAPTSRSKSGGQIESSS</sequence>
<keyword evidence="2" id="KW-0805">Transcription regulation</keyword>
<dbReference type="Pfam" id="PF03466">
    <property type="entry name" value="LysR_substrate"/>
    <property type="match status" value="1"/>
</dbReference>
<dbReference type="AlphaFoldDB" id="A0A1Y5STI9"/>
<gene>
    <name evidence="7" type="primary">cmpR_2</name>
    <name evidence="7" type="ORF">AQS8620_02006</name>
</gene>
<dbReference type="Gene3D" id="1.10.10.10">
    <property type="entry name" value="Winged helix-like DNA-binding domain superfamily/Winged helix DNA-binding domain"/>
    <property type="match status" value="1"/>
</dbReference>
<dbReference type="Pfam" id="PF00126">
    <property type="entry name" value="HTH_1"/>
    <property type="match status" value="1"/>
</dbReference>
<feature type="region of interest" description="Disordered" evidence="5">
    <location>
        <begin position="298"/>
        <end position="321"/>
    </location>
</feature>
<dbReference type="OrthoDB" id="9815174at2"/>
<dbReference type="PROSITE" id="PS50931">
    <property type="entry name" value="HTH_LYSR"/>
    <property type="match status" value="1"/>
</dbReference>
<keyword evidence="8" id="KW-1185">Reference proteome</keyword>
<feature type="domain" description="HTH lysR-type" evidence="6">
    <location>
        <begin position="4"/>
        <end position="61"/>
    </location>
</feature>